<dbReference type="PANTHER" id="PTHR46775:SF2">
    <property type="entry name" value="GBF-INTERACTING PROTEIN 1-LIKE"/>
    <property type="match status" value="1"/>
</dbReference>
<dbReference type="Pfam" id="PF06972">
    <property type="entry name" value="GIP1_N"/>
    <property type="match status" value="2"/>
</dbReference>
<dbReference type="PANTHER" id="PTHR46775">
    <property type="entry name" value="FLOCCULATION PROTEIN (DUF1296)"/>
    <property type="match status" value="1"/>
</dbReference>
<name>A0AAV5J720_9ROSI</name>
<comment type="caution">
    <text evidence="3">The sequence shown here is derived from an EMBL/GenBank/DDBJ whole genome shotgun (WGS) entry which is preliminary data.</text>
</comment>
<feature type="region of interest" description="Disordered" evidence="1">
    <location>
        <begin position="452"/>
        <end position="484"/>
    </location>
</feature>
<feature type="compositionally biased region" description="Gly residues" evidence="1">
    <location>
        <begin position="1"/>
        <end position="21"/>
    </location>
</feature>
<dbReference type="Proteomes" id="UP001054252">
    <property type="component" value="Unassembled WGS sequence"/>
</dbReference>
<dbReference type="AlphaFoldDB" id="A0AAV5J720"/>
<protein>
    <recommendedName>
        <fullName evidence="2">GBF-interacting protein 1 N-terminal domain-containing protein</fullName>
    </recommendedName>
</protein>
<sequence length="808" mass="85360">MSSSGGDGSGGGGGGGGGQGFRGLIPGNVKKTIQRIREIIGKKLSDEDIYSVLKECDMDPNVTVQKLLCLGIGQGFRVLIPDNAKKTIQSIREITGKKHSDEDIYSLLRECGMDPNETVQKLLCLDTFHEVKSKKRDRKKEPAGTQGRGTRGNYYSNSTLSDVEGGRNAPARRENGINHITDRGSIPLPVSQRGKNNPVYNIKRTPTADPNGTENLSNRNSIHAQVTKMPADGDSKGTKVALPVNVKKSAAATVLLGLPAVKESSNSVSLQTLASLVCNQEKPILSSKESSTAAITPVSGVYSPASDPALAPSLPHHAGAVGTVEHEVGRQQEAVVNHIQGNNTISNDSNSVHSDKAPHIPNAAEQIDPSVSVEPSLPEANTSEVATVAVKDGSKLPLSLNTLDGKHVTFPTHFQVSEALKTGLTFGSFDPSFGLLMTYNNDTNGEINSVHAVESSQGSDVTVEEPSPSNQSVSSALQGDASEQPQIPTVFEKVLESDGNNLSTADLKNIQSNKEMRVQSESNQSQNVPSYNFGFMPPLSTSHFVQFNGPAAQAHDVSCFSNGVNGNAPASSSSSMPPVSSSVAVPPQAVPLFRQSFPPNYFPYGHYLSHFLIPPIHQFFGPNGLPQQPSTGNIYLPPGAPSSGVKFPLPQFKPGTNAGGATHITIPSSYGSYNPPLVGFNPVPVASSGDSTGEEDLAASQLKEKRVYTTGTMSEGPALWMPTPGQELSNLPLSSLINLSLQGHVAFSPAQAGHGAFAGLYQTAQTMAAPLSVNPPHQQSQPTAAETMGPPTAYQQPQLPQLTWNANY</sequence>
<dbReference type="InterPro" id="IPR009060">
    <property type="entry name" value="UBA-like_sf"/>
</dbReference>
<feature type="compositionally biased region" description="Polar residues" evidence="1">
    <location>
        <begin position="467"/>
        <end position="484"/>
    </location>
</feature>
<organism evidence="3 4">
    <name type="scientific">Rubroshorea leprosula</name>
    <dbReference type="NCBI Taxonomy" id="152421"/>
    <lineage>
        <taxon>Eukaryota</taxon>
        <taxon>Viridiplantae</taxon>
        <taxon>Streptophyta</taxon>
        <taxon>Embryophyta</taxon>
        <taxon>Tracheophyta</taxon>
        <taxon>Spermatophyta</taxon>
        <taxon>Magnoliopsida</taxon>
        <taxon>eudicotyledons</taxon>
        <taxon>Gunneridae</taxon>
        <taxon>Pentapetalae</taxon>
        <taxon>rosids</taxon>
        <taxon>malvids</taxon>
        <taxon>Malvales</taxon>
        <taxon>Dipterocarpaceae</taxon>
        <taxon>Rubroshorea</taxon>
    </lineage>
</organism>
<gene>
    <name evidence="3" type="ORF">SLEP1_g20117</name>
</gene>
<evidence type="ECO:0000313" key="4">
    <source>
        <dbReference type="Proteomes" id="UP001054252"/>
    </source>
</evidence>
<dbReference type="GO" id="GO:0005634">
    <property type="term" value="C:nucleus"/>
    <property type="evidence" value="ECO:0007669"/>
    <property type="project" value="TreeGrafter"/>
</dbReference>
<evidence type="ECO:0000256" key="1">
    <source>
        <dbReference type="SAM" id="MobiDB-lite"/>
    </source>
</evidence>
<reference evidence="3 4" key="1">
    <citation type="journal article" date="2021" name="Commun. Biol.">
        <title>The genome of Shorea leprosula (Dipterocarpaceae) highlights the ecological relevance of drought in aseasonal tropical rainforests.</title>
        <authorList>
            <person name="Ng K.K.S."/>
            <person name="Kobayashi M.J."/>
            <person name="Fawcett J.A."/>
            <person name="Hatakeyama M."/>
            <person name="Paape T."/>
            <person name="Ng C.H."/>
            <person name="Ang C.C."/>
            <person name="Tnah L.H."/>
            <person name="Lee C.T."/>
            <person name="Nishiyama T."/>
            <person name="Sese J."/>
            <person name="O'Brien M.J."/>
            <person name="Copetti D."/>
            <person name="Mohd Noor M.I."/>
            <person name="Ong R.C."/>
            <person name="Putra M."/>
            <person name="Sireger I.Z."/>
            <person name="Indrioko S."/>
            <person name="Kosugi Y."/>
            <person name="Izuno A."/>
            <person name="Isagi Y."/>
            <person name="Lee S.L."/>
            <person name="Shimizu K.K."/>
        </authorList>
    </citation>
    <scope>NUCLEOTIDE SEQUENCE [LARGE SCALE GENOMIC DNA]</scope>
    <source>
        <strain evidence="3">214</strain>
    </source>
</reference>
<feature type="region of interest" description="Disordered" evidence="1">
    <location>
        <begin position="133"/>
        <end position="216"/>
    </location>
</feature>
<feature type="region of interest" description="Disordered" evidence="1">
    <location>
        <begin position="773"/>
        <end position="796"/>
    </location>
</feature>
<evidence type="ECO:0000313" key="3">
    <source>
        <dbReference type="EMBL" id="GKV08496.1"/>
    </source>
</evidence>
<keyword evidence="4" id="KW-1185">Reference proteome</keyword>
<dbReference type="InterPro" id="IPR044277">
    <property type="entry name" value="GIP1"/>
</dbReference>
<feature type="compositionally biased region" description="Polar residues" evidence="1">
    <location>
        <begin position="775"/>
        <end position="784"/>
    </location>
</feature>
<feature type="domain" description="GBF-interacting protein 1 N-terminal" evidence="2">
    <location>
        <begin position="25"/>
        <end position="69"/>
    </location>
</feature>
<dbReference type="EMBL" id="BPVZ01000029">
    <property type="protein sequence ID" value="GKV08496.1"/>
    <property type="molecule type" value="Genomic_DNA"/>
</dbReference>
<feature type="region of interest" description="Disordered" evidence="1">
    <location>
        <begin position="1"/>
        <end position="22"/>
    </location>
</feature>
<evidence type="ECO:0000259" key="2">
    <source>
        <dbReference type="Pfam" id="PF06972"/>
    </source>
</evidence>
<dbReference type="GO" id="GO:0051082">
    <property type="term" value="F:unfolded protein binding"/>
    <property type="evidence" value="ECO:0007669"/>
    <property type="project" value="TreeGrafter"/>
</dbReference>
<dbReference type="InterPro" id="IPR009719">
    <property type="entry name" value="GIP1_N"/>
</dbReference>
<feature type="compositionally biased region" description="Basic and acidic residues" evidence="1">
    <location>
        <begin position="171"/>
        <end position="182"/>
    </location>
</feature>
<dbReference type="SUPFAM" id="SSF46934">
    <property type="entry name" value="UBA-like"/>
    <property type="match status" value="2"/>
</dbReference>
<accession>A0AAV5J720</accession>
<proteinExistence type="predicted"/>
<feature type="domain" description="GBF-interacting protein 1 N-terminal" evidence="2">
    <location>
        <begin position="80"/>
        <end position="141"/>
    </location>
</feature>